<accession>A0A8H4JVG4</accession>
<dbReference type="InterPro" id="IPR052184">
    <property type="entry name" value="SDR_enzymes"/>
</dbReference>
<dbReference type="OrthoDB" id="5304511at2759"/>
<dbReference type="AlphaFoldDB" id="A0A8H4JVG4"/>
<dbReference type="PANTHER" id="PTHR45458:SF3">
    <property type="entry name" value="CHAIN DEHYDROGENASE (ATSC), PUTATIVE-RELATED"/>
    <property type="match status" value="1"/>
</dbReference>
<protein>
    <submittedName>
        <fullName evidence="1">Protoporphyrinogen oxidase</fullName>
    </submittedName>
</protein>
<organism evidence="1 2">
    <name type="scientific">Fusarium acutatum</name>
    <dbReference type="NCBI Taxonomy" id="78861"/>
    <lineage>
        <taxon>Eukaryota</taxon>
        <taxon>Fungi</taxon>
        <taxon>Dikarya</taxon>
        <taxon>Ascomycota</taxon>
        <taxon>Pezizomycotina</taxon>
        <taxon>Sordariomycetes</taxon>
        <taxon>Hypocreomycetidae</taxon>
        <taxon>Hypocreales</taxon>
        <taxon>Nectriaceae</taxon>
        <taxon>Fusarium</taxon>
        <taxon>Fusarium fujikuroi species complex</taxon>
    </lineage>
</organism>
<evidence type="ECO:0000313" key="2">
    <source>
        <dbReference type="Proteomes" id="UP000536711"/>
    </source>
</evidence>
<dbReference type="PANTHER" id="PTHR45458">
    <property type="entry name" value="SHORT-CHAIN DEHYDROGENASE/REDUCTASE SDR"/>
    <property type="match status" value="1"/>
</dbReference>
<proteinExistence type="predicted"/>
<dbReference type="Proteomes" id="UP000536711">
    <property type="component" value="Unassembled WGS sequence"/>
</dbReference>
<sequence length="495" mass="56730">MVTNGGAVEAVTEIAEDSLDYVIANAGLIALWSQWDSVDVLARDPEHLAKDLQDSFNVNVIENFHLFNLFTPLVLKRRGRKVIAISSGMSNIEFIRQFEIEPAPAYAISKAGTSVLSPKFAARYAKEGVLFMSIRPGSVDSGFEGELTEEQKEKVAKLGIPEFLEKYLDASWSFNFPTGQSELKLLCRLYNRLTFLISYYTEYMYGLGFVDSIPILTSAEFIRIQRAFLRFEIYCRVFPANNSFPLETVSANLESQFMSTVDNYARLAWPLLSESGSEAEMETKNETERKRERNSLVELTALDQTSLSLFSKEDRYRSSDNISYMTSLGLDFIYDLCTAGEGRSELIRSNCQYSREFLPDALRYSPTWPPDHQCEETATLKNDSLCSNLGYLIFSRVEGDERMYKPITTAGGRYSGLRQLGYVFWDSERILCPEIYDKLEDMKCMLWQDINFRFHPGAQKRAGERLEEVRIQQFHMEKLEREFGYTSRPPRASLE</sequence>
<dbReference type="InterPro" id="IPR002347">
    <property type="entry name" value="SDR_fam"/>
</dbReference>
<name>A0A8H4JVG4_9HYPO</name>
<evidence type="ECO:0000313" key="1">
    <source>
        <dbReference type="EMBL" id="KAF4438726.1"/>
    </source>
</evidence>
<dbReference type="EMBL" id="JAADJF010000108">
    <property type="protein sequence ID" value="KAF4438726.1"/>
    <property type="molecule type" value="Genomic_DNA"/>
</dbReference>
<keyword evidence="2" id="KW-1185">Reference proteome</keyword>
<dbReference type="PRINTS" id="PR00081">
    <property type="entry name" value="GDHRDH"/>
</dbReference>
<dbReference type="GO" id="GO:0016616">
    <property type="term" value="F:oxidoreductase activity, acting on the CH-OH group of donors, NAD or NADP as acceptor"/>
    <property type="evidence" value="ECO:0007669"/>
    <property type="project" value="TreeGrafter"/>
</dbReference>
<reference evidence="1 2" key="1">
    <citation type="submission" date="2020-01" db="EMBL/GenBank/DDBJ databases">
        <title>Identification and distribution of gene clusters putatively required for synthesis of sphingolipid metabolism inhibitors in phylogenetically diverse species of the filamentous fungus Fusarium.</title>
        <authorList>
            <person name="Kim H.-S."/>
            <person name="Busman M."/>
            <person name="Brown D.W."/>
            <person name="Divon H."/>
            <person name="Uhlig S."/>
            <person name="Proctor R.H."/>
        </authorList>
    </citation>
    <scope>NUCLEOTIDE SEQUENCE [LARGE SCALE GENOMIC DNA]</scope>
    <source>
        <strain evidence="1 2">NRRL 13308</strain>
    </source>
</reference>
<dbReference type="Gene3D" id="3.40.50.720">
    <property type="entry name" value="NAD(P)-binding Rossmann-like Domain"/>
    <property type="match status" value="1"/>
</dbReference>
<comment type="caution">
    <text evidence="1">The sequence shown here is derived from an EMBL/GenBank/DDBJ whole genome shotgun (WGS) entry which is preliminary data.</text>
</comment>
<dbReference type="SUPFAM" id="SSF51735">
    <property type="entry name" value="NAD(P)-binding Rossmann-fold domains"/>
    <property type="match status" value="1"/>
</dbReference>
<gene>
    <name evidence="1" type="ORF">FACUT_4674</name>
</gene>
<dbReference type="InterPro" id="IPR036291">
    <property type="entry name" value="NAD(P)-bd_dom_sf"/>
</dbReference>
<dbReference type="Pfam" id="PF00106">
    <property type="entry name" value="adh_short"/>
    <property type="match status" value="1"/>
</dbReference>